<organism evidence="1 2">
    <name type="scientific">Hymenobacter glaciei</name>
    <dbReference type="NCBI Taxonomy" id="877209"/>
    <lineage>
        <taxon>Bacteria</taxon>
        <taxon>Pseudomonadati</taxon>
        <taxon>Bacteroidota</taxon>
        <taxon>Cytophagia</taxon>
        <taxon>Cytophagales</taxon>
        <taxon>Hymenobacteraceae</taxon>
        <taxon>Hymenobacter</taxon>
    </lineage>
</organism>
<reference evidence="2" key="1">
    <citation type="journal article" date="2019" name="Int. J. Syst. Evol. Microbiol.">
        <title>The Global Catalogue of Microorganisms (GCM) 10K type strain sequencing project: providing services to taxonomists for standard genome sequencing and annotation.</title>
        <authorList>
            <consortium name="The Broad Institute Genomics Platform"/>
            <consortium name="The Broad Institute Genome Sequencing Center for Infectious Disease"/>
            <person name="Wu L."/>
            <person name="Ma J."/>
        </authorList>
    </citation>
    <scope>NUCLEOTIDE SEQUENCE [LARGE SCALE GENOMIC DNA]</scope>
    <source>
        <strain evidence="2">JCM 17225</strain>
    </source>
</reference>
<dbReference type="Pfam" id="PF07609">
    <property type="entry name" value="DUF1572"/>
    <property type="match status" value="1"/>
</dbReference>
<dbReference type="InterPro" id="IPR011466">
    <property type="entry name" value="DUF1572"/>
</dbReference>
<proteinExistence type="predicted"/>
<accession>A0ABP7T951</accession>
<sequence length="152" mass="17375">MLTDTLRQLFTRDLNRLKQELQSYQDEDKIWHVEKGITNSAGNLCLHLIGNLTTYISATLGGVAYTRDRDREFSLKGVPRAELVRQVEQVRDEVEQALRGLAADDMLAEYPLLVFEARTSTEYFLVHLATHLSYHLGQVNYHRRLLDGASVA</sequence>
<keyword evidence="2" id="KW-1185">Reference proteome</keyword>
<dbReference type="EMBL" id="BAABDK010000001">
    <property type="protein sequence ID" value="GAA4022877.1"/>
    <property type="molecule type" value="Genomic_DNA"/>
</dbReference>
<evidence type="ECO:0008006" key="3">
    <source>
        <dbReference type="Google" id="ProtNLM"/>
    </source>
</evidence>
<evidence type="ECO:0000313" key="2">
    <source>
        <dbReference type="Proteomes" id="UP001501469"/>
    </source>
</evidence>
<gene>
    <name evidence="1" type="ORF">GCM10022409_03360</name>
</gene>
<name>A0ABP7T951_9BACT</name>
<dbReference type="InterPro" id="IPR034660">
    <property type="entry name" value="DinB/YfiT-like"/>
</dbReference>
<dbReference type="SUPFAM" id="SSF109854">
    <property type="entry name" value="DinB/YfiT-like putative metalloenzymes"/>
    <property type="match status" value="1"/>
</dbReference>
<dbReference type="Gene3D" id="1.20.120.450">
    <property type="entry name" value="dinb family like domain"/>
    <property type="match status" value="1"/>
</dbReference>
<comment type="caution">
    <text evidence="1">The sequence shown here is derived from an EMBL/GenBank/DDBJ whole genome shotgun (WGS) entry which is preliminary data.</text>
</comment>
<dbReference type="RefSeq" id="WP_345049523.1">
    <property type="nucleotide sequence ID" value="NZ_BAABDK010000001.1"/>
</dbReference>
<protein>
    <recommendedName>
        <fullName evidence="3">DinB superfamily protein</fullName>
    </recommendedName>
</protein>
<evidence type="ECO:0000313" key="1">
    <source>
        <dbReference type="EMBL" id="GAA4022877.1"/>
    </source>
</evidence>
<dbReference type="Proteomes" id="UP001501469">
    <property type="component" value="Unassembled WGS sequence"/>
</dbReference>